<reference evidence="2 3" key="1">
    <citation type="submission" date="2024-08" db="EMBL/GenBank/DDBJ databases">
        <title>Pantoea ronii - a newly identified human opportunistic pathogen.</title>
        <authorList>
            <person name="Keidar-Friedman D."/>
            <person name="Sorek N."/>
            <person name="Leshin-Carmel D."/>
            <person name="Tsur A."/>
            <person name="Amsalem M."/>
            <person name="Tolkach D."/>
            <person name="Brosh-Nissimov T."/>
        </authorList>
    </citation>
    <scope>NUCLEOTIDE SEQUENCE [LARGE SCALE GENOMIC DNA]</scope>
    <source>
        <strain evidence="2 3">AA23256</strain>
    </source>
</reference>
<feature type="domain" description="RES" evidence="1">
    <location>
        <begin position="15"/>
        <end position="141"/>
    </location>
</feature>
<comment type="caution">
    <text evidence="2">The sequence shown here is derived from an EMBL/GenBank/DDBJ whole genome shotgun (WGS) entry which is preliminary data.</text>
</comment>
<dbReference type="Proteomes" id="UP001611251">
    <property type="component" value="Unassembled WGS sequence"/>
</dbReference>
<dbReference type="RefSeq" id="WP_397217486.1">
    <property type="nucleotide sequence ID" value="NZ_JBGFSN010000010.1"/>
</dbReference>
<organism evidence="2 3">
    <name type="scientific">Pantoea osteomyelitidis</name>
    <dbReference type="NCBI Taxonomy" id="3230026"/>
    <lineage>
        <taxon>Bacteria</taxon>
        <taxon>Pseudomonadati</taxon>
        <taxon>Pseudomonadota</taxon>
        <taxon>Gammaproteobacteria</taxon>
        <taxon>Enterobacterales</taxon>
        <taxon>Erwiniaceae</taxon>
        <taxon>Pantoea</taxon>
    </lineage>
</organism>
<gene>
    <name evidence="2" type="ORF">ABU178_18105</name>
</gene>
<accession>A0ABW7Q0F2</accession>
<name>A0ABW7Q0F2_9GAMM</name>
<dbReference type="Pfam" id="PF08808">
    <property type="entry name" value="RES"/>
    <property type="match status" value="1"/>
</dbReference>
<sequence length="154" mass="17170">MILYRLCAGKYLNDPWNGVGAARNPLARWNEIGTPMIYLSTCPSLCNLEVLVHVKSEAVLKTHALISIEIPDRLILELSAEHYPENWQAAVPVSASKKLGSQWFRSHASVGLMVPSAIVPVDKNVLINPDHPQFAACLDSVHLFRYRVDQRLTA</sequence>
<dbReference type="SMART" id="SM00953">
    <property type="entry name" value="RES"/>
    <property type="match status" value="1"/>
</dbReference>
<evidence type="ECO:0000313" key="2">
    <source>
        <dbReference type="EMBL" id="MFH8136066.1"/>
    </source>
</evidence>
<keyword evidence="3" id="KW-1185">Reference proteome</keyword>
<evidence type="ECO:0000313" key="3">
    <source>
        <dbReference type="Proteomes" id="UP001611251"/>
    </source>
</evidence>
<evidence type="ECO:0000259" key="1">
    <source>
        <dbReference type="SMART" id="SM00953"/>
    </source>
</evidence>
<dbReference type="InterPro" id="IPR014914">
    <property type="entry name" value="RES_dom"/>
</dbReference>
<dbReference type="EMBL" id="JBGFSN010000010">
    <property type="protein sequence ID" value="MFH8136066.1"/>
    <property type="molecule type" value="Genomic_DNA"/>
</dbReference>
<proteinExistence type="predicted"/>
<protein>
    <submittedName>
        <fullName evidence="2">RES family NAD+ phosphorylase</fullName>
    </submittedName>
</protein>